<dbReference type="GO" id="GO:0003676">
    <property type="term" value="F:nucleic acid binding"/>
    <property type="evidence" value="ECO:0007669"/>
    <property type="project" value="InterPro"/>
</dbReference>
<proteinExistence type="predicted"/>
<organism evidence="2 3">
    <name type="scientific">Candidatus Nephthysia bennettiae</name>
    <dbReference type="NCBI Taxonomy" id="3127016"/>
    <lineage>
        <taxon>Bacteria</taxon>
        <taxon>Bacillati</taxon>
        <taxon>Candidatus Dormiibacterota</taxon>
        <taxon>Candidatus Dormibacteria</taxon>
        <taxon>Candidatus Dormibacterales</taxon>
        <taxon>Candidatus Dormibacteraceae</taxon>
        <taxon>Candidatus Nephthysia</taxon>
    </lineage>
</organism>
<feature type="domain" description="HNH" evidence="1">
    <location>
        <begin position="2"/>
        <end position="40"/>
    </location>
</feature>
<evidence type="ECO:0000313" key="3">
    <source>
        <dbReference type="Proteomes" id="UP000612893"/>
    </source>
</evidence>
<dbReference type="InterPro" id="IPR003615">
    <property type="entry name" value="HNH_nuc"/>
</dbReference>
<evidence type="ECO:0000313" key="2">
    <source>
        <dbReference type="EMBL" id="MBJ7598146.1"/>
    </source>
</evidence>
<dbReference type="CDD" id="cd00085">
    <property type="entry name" value="HNHc"/>
    <property type="match status" value="1"/>
</dbReference>
<keyword evidence="3" id="KW-1185">Reference proteome</keyword>
<keyword evidence="2" id="KW-0255">Endonuclease</keyword>
<dbReference type="GO" id="GO:0004519">
    <property type="term" value="F:endonuclease activity"/>
    <property type="evidence" value="ECO:0007669"/>
    <property type="project" value="UniProtKB-KW"/>
</dbReference>
<sequence length="135" mass="14849">MCGGSATEHALEVHHKLAVLQGGHDGEENLQVLCFACHRHLQPCSTGCGALAGVRRGVCQNCLMRSRLEALMPEATWDQIKGRFPTFVNQWKPGYEPRPLDSRVELGFKGDGVTLRGLPEASQEVSTWQHDLDLG</sequence>
<dbReference type="EMBL" id="JAEKNR010000097">
    <property type="protein sequence ID" value="MBJ7598146.1"/>
    <property type="molecule type" value="Genomic_DNA"/>
</dbReference>
<dbReference type="Pfam" id="PF01844">
    <property type="entry name" value="HNH"/>
    <property type="match status" value="1"/>
</dbReference>
<dbReference type="AlphaFoldDB" id="A0A934N720"/>
<dbReference type="Proteomes" id="UP000612893">
    <property type="component" value="Unassembled WGS sequence"/>
</dbReference>
<accession>A0A934N720</accession>
<name>A0A934N720_9BACT</name>
<reference evidence="2" key="1">
    <citation type="submission" date="2020-10" db="EMBL/GenBank/DDBJ databases">
        <title>Ca. Dormibacterota MAGs.</title>
        <authorList>
            <person name="Montgomery K."/>
        </authorList>
    </citation>
    <scope>NUCLEOTIDE SEQUENCE [LARGE SCALE GENOMIC DNA]</scope>
    <source>
        <strain evidence="2">SC8812_S17_10</strain>
    </source>
</reference>
<protein>
    <submittedName>
        <fullName evidence="2">HNH endonuclease</fullName>
    </submittedName>
</protein>
<gene>
    <name evidence="2" type="ORF">JF922_08685</name>
</gene>
<dbReference type="GO" id="GO:0008270">
    <property type="term" value="F:zinc ion binding"/>
    <property type="evidence" value="ECO:0007669"/>
    <property type="project" value="InterPro"/>
</dbReference>
<dbReference type="Gene3D" id="1.10.30.50">
    <property type="match status" value="1"/>
</dbReference>
<keyword evidence="2" id="KW-0378">Hydrolase</keyword>
<keyword evidence="2" id="KW-0540">Nuclease</keyword>
<dbReference type="InterPro" id="IPR002711">
    <property type="entry name" value="HNH"/>
</dbReference>
<evidence type="ECO:0000259" key="1">
    <source>
        <dbReference type="Pfam" id="PF01844"/>
    </source>
</evidence>
<comment type="caution">
    <text evidence="2">The sequence shown here is derived from an EMBL/GenBank/DDBJ whole genome shotgun (WGS) entry which is preliminary data.</text>
</comment>